<dbReference type="SUPFAM" id="SSF52540">
    <property type="entry name" value="P-loop containing nucleoside triphosphate hydrolases"/>
    <property type="match status" value="1"/>
</dbReference>
<feature type="region of interest" description="Disordered" evidence="1">
    <location>
        <begin position="1"/>
        <end position="116"/>
    </location>
</feature>
<reference evidence="2" key="2">
    <citation type="submission" date="2015-02" db="UniProtKB">
        <authorList>
            <consortium name="EnsemblMetazoa"/>
        </authorList>
    </citation>
    <scope>IDENTIFICATION</scope>
</reference>
<dbReference type="EnsemblMetazoa" id="SMAR009794-RA">
    <property type="protein sequence ID" value="SMAR009794-PA"/>
    <property type="gene ID" value="SMAR009794"/>
</dbReference>
<dbReference type="STRING" id="126957.T1J7X9"/>
<dbReference type="Gene3D" id="1.20.5.190">
    <property type="match status" value="2"/>
</dbReference>
<dbReference type="PANTHER" id="PTHR10699:SF11">
    <property type="entry name" value="IGLOO, ISOFORM A"/>
    <property type="match status" value="1"/>
</dbReference>
<evidence type="ECO:0000256" key="1">
    <source>
        <dbReference type="SAM" id="MobiDB-lite"/>
    </source>
</evidence>
<evidence type="ECO:0000313" key="2">
    <source>
        <dbReference type="EnsemblMetazoa" id="SMAR009794-PA"/>
    </source>
</evidence>
<proteinExistence type="predicted"/>
<dbReference type="PANTHER" id="PTHR10699">
    <property type="entry name" value="NEUROMODULIN"/>
    <property type="match status" value="1"/>
</dbReference>
<dbReference type="GO" id="GO:0040008">
    <property type="term" value="P:regulation of growth"/>
    <property type="evidence" value="ECO:0007669"/>
    <property type="project" value="InterPro"/>
</dbReference>
<evidence type="ECO:0008006" key="4">
    <source>
        <dbReference type="Google" id="ProtNLM"/>
    </source>
</evidence>
<dbReference type="InterPro" id="IPR027417">
    <property type="entry name" value="P-loop_NTPase"/>
</dbReference>
<dbReference type="PhylomeDB" id="T1J7X9"/>
<organism evidence="2 3">
    <name type="scientific">Strigamia maritima</name>
    <name type="common">European centipede</name>
    <name type="synonym">Geophilus maritimus</name>
    <dbReference type="NCBI Taxonomy" id="126957"/>
    <lineage>
        <taxon>Eukaryota</taxon>
        <taxon>Metazoa</taxon>
        <taxon>Ecdysozoa</taxon>
        <taxon>Arthropoda</taxon>
        <taxon>Myriapoda</taxon>
        <taxon>Chilopoda</taxon>
        <taxon>Pleurostigmophora</taxon>
        <taxon>Geophilomorpha</taxon>
        <taxon>Linotaeniidae</taxon>
        <taxon>Strigamia</taxon>
    </lineage>
</organism>
<dbReference type="CDD" id="cd23767">
    <property type="entry name" value="IQCD"/>
    <property type="match status" value="2"/>
</dbReference>
<dbReference type="PROSITE" id="PS50096">
    <property type="entry name" value="IQ"/>
    <property type="match status" value="2"/>
</dbReference>
<reference evidence="3" key="1">
    <citation type="submission" date="2011-05" db="EMBL/GenBank/DDBJ databases">
        <authorList>
            <person name="Richards S.R."/>
            <person name="Qu J."/>
            <person name="Jiang H."/>
            <person name="Jhangiani S.N."/>
            <person name="Agravi P."/>
            <person name="Goodspeed R."/>
            <person name="Gross S."/>
            <person name="Mandapat C."/>
            <person name="Jackson L."/>
            <person name="Mathew T."/>
            <person name="Pu L."/>
            <person name="Thornton R."/>
            <person name="Saada N."/>
            <person name="Wilczek-Boney K.B."/>
            <person name="Lee S."/>
            <person name="Kovar C."/>
            <person name="Wu Y."/>
            <person name="Scherer S.E."/>
            <person name="Worley K.C."/>
            <person name="Muzny D.M."/>
            <person name="Gibbs R."/>
        </authorList>
    </citation>
    <scope>NUCLEOTIDE SEQUENCE</scope>
    <source>
        <strain evidence="3">Brora</strain>
    </source>
</reference>
<feature type="compositionally biased region" description="Acidic residues" evidence="1">
    <location>
        <begin position="61"/>
        <end position="72"/>
    </location>
</feature>
<dbReference type="EMBL" id="JH431944">
    <property type="status" value="NOT_ANNOTATED_CDS"/>
    <property type="molecule type" value="Genomic_DNA"/>
</dbReference>
<sequence>MYNQIDSTKPIDTNSLEINQAEKELDADETEKNETQTASSESPIQQSTTENMQASEKAEPPLDDEIDPDDPEMNQAAAKIQASFRGHKVRKDMMKKQDQPATTNTVPKTEEEEEIDIDLDDPNVEKAATKIQASFRGHMVRKQVIPQKENPGLYSHNILPEQCLQSSTFEWITY</sequence>
<dbReference type="InterPro" id="IPR001422">
    <property type="entry name" value="Neuromodulin"/>
</dbReference>
<protein>
    <recommendedName>
        <fullName evidence="4">Neuromodulin</fullName>
    </recommendedName>
</protein>
<dbReference type="GO" id="GO:0005516">
    <property type="term" value="F:calmodulin binding"/>
    <property type="evidence" value="ECO:0007669"/>
    <property type="project" value="TreeGrafter"/>
</dbReference>
<dbReference type="Proteomes" id="UP000014500">
    <property type="component" value="Unassembled WGS sequence"/>
</dbReference>
<keyword evidence="3" id="KW-1185">Reference proteome</keyword>
<dbReference type="SMART" id="SM00015">
    <property type="entry name" value="IQ"/>
    <property type="match status" value="2"/>
</dbReference>
<feature type="compositionally biased region" description="Polar residues" evidence="1">
    <location>
        <begin position="35"/>
        <end position="54"/>
    </location>
</feature>
<dbReference type="InterPro" id="IPR000048">
    <property type="entry name" value="IQ_motif_EF-hand-BS"/>
</dbReference>
<feature type="compositionally biased region" description="Polar residues" evidence="1">
    <location>
        <begin position="1"/>
        <end position="18"/>
    </location>
</feature>
<accession>T1J7X9</accession>
<name>T1J7X9_STRMM</name>
<dbReference type="AlphaFoldDB" id="T1J7X9"/>
<dbReference type="PRINTS" id="PR00215">
    <property type="entry name" value="NEUROMODULIN"/>
</dbReference>
<evidence type="ECO:0000313" key="3">
    <source>
        <dbReference type="Proteomes" id="UP000014500"/>
    </source>
</evidence>
<dbReference type="HOGENOM" id="CLU_1542032_0_0_1"/>
<feature type="compositionally biased region" description="Basic and acidic residues" evidence="1">
    <location>
        <begin position="20"/>
        <end position="34"/>
    </location>
</feature>
<dbReference type="eggNOG" id="ENOG502SAXN">
    <property type="taxonomic scope" value="Eukaryota"/>
</dbReference>
<dbReference type="Pfam" id="PF00612">
    <property type="entry name" value="IQ"/>
    <property type="match status" value="2"/>
</dbReference>